<dbReference type="EMBL" id="SPNV01000039">
    <property type="protein sequence ID" value="KAF5864092.1"/>
    <property type="molecule type" value="Genomic_DNA"/>
</dbReference>
<dbReference type="Pfam" id="PF00378">
    <property type="entry name" value="ECH_1"/>
    <property type="match status" value="1"/>
</dbReference>
<protein>
    <submittedName>
        <fullName evidence="2">Uncharacterized protein</fullName>
    </submittedName>
</protein>
<dbReference type="SUPFAM" id="SSF52096">
    <property type="entry name" value="ClpP/crotonase"/>
    <property type="match status" value="1"/>
</dbReference>
<name>A0A5N6FMC9_PETAA</name>
<dbReference type="PANTHER" id="PTHR43684">
    <property type="match status" value="1"/>
</dbReference>
<dbReference type="OMA" id="NAYTEQM"/>
<dbReference type="InterPro" id="IPR029045">
    <property type="entry name" value="ClpP/crotonase-like_dom_sf"/>
</dbReference>
<dbReference type="Proteomes" id="UP000541154">
    <property type="component" value="Unassembled WGS sequence"/>
</dbReference>
<evidence type="ECO:0000313" key="3">
    <source>
        <dbReference type="Proteomes" id="UP000541154"/>
    </source>
</evidence>
<comment type="caution">
    <text evidence="2">The sequence shown here is derived from an EMBL/GenBank/DDBJ whole genome shotgun (WGS) entry which is preliminary data.</text>
</comment>
<dbReference type="Gene3D" id="1.10.12.10">
    <property type="entry name" value="Lyase 2-enoyl-coa Hydratase, Chain A, domain 2"/>
    <property type="match status" value="1"/>
</dbReference>
<dbReference type="AlphaFoldDB" id="A0A5N6FMC9"/>
<organism evidence="2 3">
    <name type="scientific">Petromyces alliaceus</name>
    <name type="common">Aspergillus alliaceus</name>
    <dbReference type="NCBI Taxonomy" id="209559"/>
    <lineage>
        <taxon>Eukaryota</taxon>
        <taxon>Fungi</taxon>
        <taxon>Dikarya</taxon>
        <taxon>Ascomycota</taxon>
        <taxon>Pezizomycotina</taxon>
        <taxon>Eurotiomycetes</taxon>
        <taxon>Eurotiomycetidae</taxon>
        <taxon>Eurotiales</taxon>
        <taxon>Aspergillaceae</taxon>
        <taxon>Aspergillus</taxon>
        <taxon>Aspergillus subgen. Circumdati</taxon>
    </lineage>
</organism>
<dbReference type="InterPro" id="IPR001753">
    <property type="entry name" value="Enoyl-CoA_hydra/iso"/>
</dbReference>
<evidence type="ECO:0000313" key="2">
    <source>
        <dbReference type="EMBL" id="KAF5864092.1"/>
    </source>
</evidence>
<evidence type="ECO:0000256" key="1">
    <source>
        <dbReference type="ARBA" id="ARBA00005254"/>
    </source>
</evidence>
<sequence>MPNATTPPESYAALPFENISVSNVPETSPSVTRVVLLILNRPRQFNAATAQMIEEIISAYQYFDVDDRIKAVVVTGSGPAFCAGADLQVGFSTLIDDLKKDPSKIESHRDGGGRVTLAIHNCSKPTIMAINGPAAGFGITLTLPAAIRVACASAKISLAFSRRGLAMEACSSYFLPKLVGMSRALHLVTTGATYAASDPLLGNLFSEVLPTPEETVASALRIAGEIAASTSIVSTKVMRDLMYRAPGSAEEAHLLESKVFLGMLMSRDSAEGMKSFVQKRNADFKGNMLRDAPFGWPWWKAVDAASTENRNEGGKAKL</sequence>
<dbReference type="Gene3D" id="3.90.226.10">
    <property type="entry name" value="2-enoyl-CoA Hydratase, Chain A, domain 1"/>
    <property type="match status" value="1"/>
</dbReference>
<dbReference type="CDD" id="cd06558">
    <property type="entry name" value="crotonase-like"/>
    <property type="match status" value="1"/>
</dbReference>
<comment type="similarity">
    <text evidence="1">Belongs to the enoyl-CoA hydratase/isomerase family.</text>
</comment>
<keyword evidence="3" id="KW-1185">Reference proteome</keyword>
<reference evidence="2 3" key="1">
    <citation type="submission" date="2019-04" db="EMBL/GenBank/DDBJ databases">
        <title>Aspergillus burnettii sp. nov., novel species from soil in southeast Queensland.</title>
        <authorList>
            <person name="Gilchrist C.L.M."/>
            <person name="Pitt J.I."/>
            <person name="Lange L."/>
            <person name="Lacey H.J."/>
            <person name="Vuong D."/>
            <person name="Midgley D.J."/>
            <person name="Greenfield P."/>
            <person name="Bradbury M."/>
            <person name="Lacey E."/>
            <person name="Busk P.K."/>
            <person name="Pilgaard B."/>
            <person name="Chooi Y.H."/>
            <person name="Piggott A.M."/>
        </authorList>
    </citation>
    <scope>NUCLEOTIDE SEQUENCE [LARGE SCALE GENOMIC DNA]</scope>
    <source>
        <strain evidence="2 3">FRR 5400</strain>
    </source>
</reference>
<accession>A0A5N6FMC9</accession>
<dbReference type="InterPro" id="IPR051053">
    <property type="entry name" value="ECH/Chromodomain_protein"/>
</dbReference>
<dbReference type="InterPro" id="IPR014748">
    <property type="entry name" value="Enoyl-CoA_hydra_C"/>
</dbReference>
<dbReference type="PANTHER" id="PTHR43684:SF4">
    <property type="entry name" value="ENOYL-COA HYDRATASE_ISOMERASE FAMILY PROTEIN (AFU_ORTHOLOGUE AFUA_1G01890)"/>
    <property type="match status" value="1"/>
</dbReference>
<proteinExistence type="inferred from homology"/>
<accession>A0A8H6E949</accession>
<gene>
    <name evidence="2" type="ORF">ETB97_008498</name>
</gene>